<reference evidence="2 3" key="1">
    <citation type="journal article" date="2019" name="Genome Biol. Evol.">
        <title>Whole-Genome Sequencing of the Giant Devil Catfish, Bagarius yarrelli.</title>
        <authorList>
            <person name="Jiang W."/>
            <person name="Lv Y."/>
            <person name="Cheng L."/>
            <person name="Yang K."/>
            <person name="Chao B."/>
            <person name="Wang X."/>
            <person name="Li Y."/>
            <person name="Pan X."/>
            <person name="You X."/>
            <person name="Zhang Y."/>
            <person name="Yang J."/>
            <person name="Li J."/>
            <person name="Zhang X."/>
            <person name="Liu S."/>
            <person name="Sun C."/>
            <person name="Yang J."/>
            <person name="Shi Q."/>
        </authorList>
    </citation>
    <scope>NUCLEOTIDE SEQUENCE [LARGE SCALE GENOMIC DNA]</scope>
    <source>
        <strain evidence="2">JWS20170419001</strain>
        <tissue evidence="2">Muscle</tissue>
    </source>
</reference>
<evidence type="ECO:0000313" key="2">
    <source>
        <dbReference type="EMBL" id="TSM28115.1"/>
    </source>
</evidence>
<feature type="region of interest" description="Disordered" evidence="1">
    <location>
        <begin position="1"/>
        <end position="23"/>
    </location>
</feature>
<keyword evidence="3" id="KW-1185">Reference proteome</keyword>
<dbReference type="Proteomes" id="UP000319801">
    <property type="component" value="Unassembled WGS sequence"/>
</dbReference>
<dbReference type="OrthoDB" id="8895905at2759"/>
<gene>
    <name evidence="2" type="ORF">Baya_6897</name>
</gene>
<evidence type="ECO:0000313" key="3">
    <source>
        <dbReference type="Proteomes" id="UP000319801"/>
    </source>
</evidence>
<accession>A0A556U381</accession>
<protein>
    <submittedName>
        <fullName evidence="2">Uncharacterized protein</fullName>
    </submittedName>
</protein>
<name>A0A556U381_BAGYA</name>
<evidence type="ECO:0000256" key="1">
    <source>
        <dbReference type="SAM" id="MobiDB-lite"/>
    </source>
</evidence>
<comment type="caution">
    <text evidence="2">The sequence shown here is derived from an EMBL/GenBank/DDBJ whole genome shotgun (WGS) entry which is preliminary data.</text>
</comment>
<proteinExistence type="predicted"/>
<dbReference type="EMBL" id="VCAZ01000043">
    <property type="protein sequence ID" value="TSM28115.1"/>
    <property type="molecule type" value="Genomic_DNA"/>
</dbReference>
<sequence length="76" mass="8474">MAQTGGGQDTLAVPVKQHHQGDQVGLNEDLVRILKENLLQQEKPRCPQGKKSPSPRLRCLHVCLRLPCRRATLHAC</sequence>
<organism evidence="2 3">
    <name type="scientific">Bagarius yarrelli</name>
    <name type="common">Goonch</name>
    <name type="synonym">Bagrus yarrelli</name>
    <dbReference type="NCBI Taxonomy" id="175774"/>
    <lineage>
        <taxon>Eukaryota</taxon>
        <taxon>Metazoa</taxon>
        <taxon>Chordata</taxon>
        <taxon>Craniata</taxon>
        <taxon>Vertebrata</taxon>
        <taxon>Euteleostomi</taxon>
        <taxon>Actinopterygii</taxon>
        <taxon>Neopterygii</taxon>
        <taxon>Teleostei</taxon>
        <taxon>Ostariophysi</taxon>
        <taxon>Siluriformes</taxon>
        <taxon>Sisoridae</taxon>
        <taxon>Sisorinae</taxon>
        <taxon>Bagarius</taxon>
    </lineage>
</organism>
<dbReference type="AlphaFoldDB" id="A0A556U381"/>